<dbReference type="Pfam" id="PF07244">
    <property type="entry name" value="POTRA"/>
    <property type="match status" value="1"/>
</dbReference>
<dbReference type="Gene3D" id="2.40.160.50">
    <property type="entry name" value="membrane protein fhac: a member of the omp85/tpsb transporter family"/>
    <property type="match status" value="1"/>
</dbReference>
<accession>A0ABY8THK1</accession>
<feature type="domain" description="POTRA" evidence="6">
    <location>
        <begin position="281"/>
        <end position="346"/>
    </location>
</feature>
<evidence type="ECO:0000256" key="1">
    <source>
        <dbReference type="ARBA" id="ARBA00022805"/>
    </source>
</evidence>
<dbReference type="InterPro" id="IPR010827">
    <property type="entry name" value="BamA/TamA_POTRA"/>
</dbReference>
<evidence type="ECO:0000259" key="6">
    <source>
        <dbReference type="Pfam" id="PF07244"/>
    </source>
</evidence>
<dbReference type="InterPro" id="IPR039910">
    <property type="entry name" value="D15-like"/>
</dbReference>
<protein>
    <recommendedName>
        <fullName evidence="9">Bacterial surface antigen (D15) domain-containing protein</fullName>
    </recommendedName>
</protein>
<feature type="compositionally biased region" description="Gly residues" evidence="4">
    <location>
        <begin position="83"/>
        <end position="99"/>
    </location>
</feature>
<evidence type="ECO:0000313" key="8">
    <source>
        <dbReference type="Proteomes" id="UP001244341"/>
    </source>
</evidence>
<reference evidence="7 8" key="1">
    <citation type="submission" date="2023-05" db="EMBL/GenBank/DDBJ databases">
        <title>A 100% complete, gapless, phased diploid assembly of the Scenedesmus obliquus UTEX 3031 genome.</title>
        <authorList>
            <person name="Biondi T.C."/>
            <person name="Hanschen E.R."/>
            <person name="Kwon T."/>
            <person name="Eng W."/>
            <person name="Kruse C.P.S."/>
            <person name="Koehler S.I."/>
            <person name="Kunde Y."/>
            <person name="Gleasner C.D."/>
            <person name="You Mak K.T."/>
            <person name="Polle J."/>
            <person name="Hovde B.T."/>
            <person name="Starkenburg S.R."/>
        </authorList>
    </citation>
    <scope>NUCLEOTIDE SEQUENCE [LARGE SCALE GENOMIC DNA]</scope>
    <source>
        <strain evidence="7 8">DOE0152z</strain>
    </source>
</reference>
<evidence type="ECO:0000256" key="2">
    <source>
        <dbReference type="ARBA" id="ARBA00023136"/>
    </source>
</evidence>
<organism evidence="7 8">
    <name type="scientific">Tetradesmus obliquus</name>
    <name type="common">Green alga</name>
    <name type="synonym">Acutodesmus obliquus</name>
    <dbReference type="NCBI Taxonomy" id="3088"/>
    <lineage>
        <taxon>Eukaryota</taxon>
        <taxon>Viridiplantae</taxon>
        <taxon>Chlorophyta</taxon>
        <taxon>core chlorophytes</taxon>
        <taxon>Chlorophyceae</taxon>
        <taxon>CS clade</taxon>
        <taxon>Sphaeropleales</taxon>
        <taxon>Scenedesmaceae</taxon>
        <taxon>Tetradesmus</taxon>
    </lineage>
</organism>
<feature type="compositionally biased region" description="Polar residues" evidence="4">
    <location>
        <begin position="31"/>
        <end position="63"/>
    </location>
</feature>
<keyword evidence="2" id="KW-0472">Membrane</keyword>
<keyword evidence="1" id="KW-0934">Plastid</keyword>
<evidence type="ECO:0000256" key="3">
    <source>
        <dbReference type="ARBA" id="ARBA00024013"/>
    </source>
</evidence>
<evidence type="ECO:0000256" key="4">
    <source>
        <dbReference type="SAM" id="MobiDB-lite"/>
    </source>
</evidence>
<feature type="region of interest" description="Disordered" evidence="4">
    <location>
        <begin position="31"/>
        <end position="65"/>
    </location>
</feature>
<dbReference type="Pfam" id="PF01103">
    <property type="entry name" value="Omp85"/>
    <property type="match status" value="1"/>
</dbReference>
<feature type="domain" description="Bacterial surface antigen (D15)" evidence="5">
    <location>
        <begin position="380"/>
        <end position="704"/>
    </location>
</feature>
<comment type="subcellular location">
    <subcellularLocation>
        <location evidence="3">Plastid</location>
        <location evidence="3">Chloroplast outer membrane</location>
    </subcellularLocation>
</comment>
<sequence length="705" mass="74618">MDQLLKSLNDLHQAASSVCLHLQQLPASLSQVGRSNNPSSGASPFALSSTRSRSHSRACSQGSGRRVHFAPPFAAINNAFTAQGGGTGGQAAGKGGRSNGKGSSSKQEEEDEERILISEVEVVGVSEDLKRIAYDALTTRPNFAYTLKEVQADLKRVFATGWFSSCVPDAEDTRDGVKLVIKVAANPELRGVVARGADALPTAVLQKAMRPLYGGPLNFVAFSGAVERLDGWYRERGILGQVIDFNFEGGIVDLTVGEAAVGSIELAFLDPATNSPKAQGATKPGVIRRHLTTQPGRVYSLRQAKADIDSVYSTGLFEDVNIVPQEAEDSTETQPKVDLTVNLVERKTGGLGAGTGISASGRGSGNMPGFVGNFTYSQRNLLGLNQKLSALVELGQADSLFRLQWVDPWIRGDPNRTSMTLSMMNTRTSAAAIHGKALEPDASPADAAADARGAAGGVTLGRLVAGTEWRRPLAANWSGIAGLTWQRSCCMDSHGTPLLSDAYGAPLTFSGRPSDSMMLGVISGSYSANDGSSMGISLEQALPLHPAWLNFNRLRLRLEQPVTLGPLTLQLRGKAGSVYGDLPPYEAFPLGGTNSVRGYAEGGVGSGRHFVEGTAELRWLLAKPVHGTLWLLAKPVHGTLFADYGSDLDSGESVIGDPAGTRGKPGSGYGFGGGIRIDSPLGPVRLEYAWNDQRRGRFHVALGYD</sequence>
<gene>
    <name evidence="7" type="ORF">OEZ85_007906</name>
</gene>
<evidence type="ECO:0000259" key="5">
    <source>
        <dbReference type="Pfam" id="PF01103"/>
    </source>
</evidence>
<proteinExistence type="predicted"/>
<dbReference type="PANTHER" id="PTHR12815">
    <property type="entry name" value="SORTING AND ASSEMBLY MACHINERY SAMM50 PROTEIN FAMILY MEMBER"/>
    <property type="match status" value="1"/>
</dbReference>
<feature type="region of interest" description="Disordered" evidence="4">
    <location>
        <begin position="80"/>
        <end position="113"/>
    </location>
</feature>
<dbReference type="EMBL" id="CP126208">
    <property type="protein sequence ID" value="WIA08470.1"/>
    <property type="molecule type" value="Genomic_DNA"/>
</dbReference>
<keyword evidence="1" id="KW-1002">Plastid outer membrane</keyword>
<dbReference type="PANTHER" id="PTHR12815:SF32">
    <property type="entry name" value="OUTER ENVELOPE PROTEIN 80, CHLOROPLASTIC"/>
    <property type="match status" value="1"/>
</dbReference>
<evidence type="ECO:0000313" key="7">
    <source>
        <dbReference type="EMBL" id="WIA08470.1"/>
    </source>
</evidence>
<dbReference type="InterPro" id="IPR000184">
    <property type="entry name" value="Bac_surfAg_D15"/>
</dbReference>
<dbReference type="Gene3D" id="3.10.20.310">
    <property type="entry name" value="membrane protein fhac"/>
    <property type="match status" value="3"/>
</dbReference>
<dbReference type="Proteomes" id="UP001244341">
    <property type="component" value="Chromosome 1b"/>
</dbReference>
<name>A0ABY8THK1_TETOB</name>
<evidence type="ECO:0008006" key="9">
    <source>
        <dbReference type="Google" id="ProtNLM"/>
    </source>
</evidence>
<keyword evidence="8" id="KW-1185">Reference proteome</keyword>